<keyword evidence="2" id="KW-0808">Transferase</keyword>
<dbReference type="Pfam" id="PF00696">
    <property type="entry name" value="AA_kinase"/>
    <property type="match status" value="1"/>
</dbReference>
<evidence type="ECO:0000313" key="3">
    <source>
        <dbReference type="Proteomes" id="UP001041814"/>
    </source>
</evidence>
<keyword evidence="2" id="KW-0418">Kinase</keyword>
<organism evidence="2 3">
    <name type="scientific">Rubrivivax gelatinosus</name>
    <name type="common">Rhodocyclus gelatinosus</name>
    <name type="synonym">Rhodopseudomonas gelatinosa</name>
    <dbReference type="NCBI Taxonomy" id="28068"/>
    <lineage>
        <taxon>Bacteria</taxon>
        <taxon>Pseudomonadati</taxon>
        <taxon>Pseudomonadota</taxon>
        <taxon>Betaproteobacteria</taxon>
        <taxon>Burkholderiales</taxon>
        <taxon>Sphaerotilaceae</taxon>
        <taxon>Rubrivivax</taxon>
    </lineage>
</organism>
<comment type="caution">
    <text evidence="2">The sequence shown here is derived from an EMBL/GenBank/DDBJ whole genome shotgun (WGS) entry which is preliminary data.</text>
</comment>
<dbReference type="InterPro" id="IPR001048">
    <property type="entry name" value="Asp/Glu/Uridylate_kinase"/>
</dbReference>
<dbReference type="EMBL" id="NRRU01000089">
    <property type="protein sequence ID" value="MBK1714968.1"/>
    <property type="molecule type" value="Genomic_DNA"/>
</dbReference>
<accession>A0ABS1DZH9</accession>
<feature type="domain" description="Aspartate/glutamate/uridylate kinase" evidence="1">
    <location>
        <begin position="2"/>
        <end position="141"/>
    </location>
</feature>
<dbReference type="SUPFAM" id="SSF53633">
    <property type="entry name" value="Carbamate kinase-like"/>
    <property type="match status" value="1"/>
</dbReference>
<evidence type="ECO:0000259" key="1">
    <source>
        <dbReference type="Pfam" id="PF00696"/>
    </source>
</evidence>
<proteinExistence type="predicted"/>
<name>A0ABS1DZH9_RUBGE</name>
<dbReference type="Proteomes" id="UP001041814">
    <property type="component" value="Unassembled WGS sequence"/>
</dbReference>
<sequence>MWVVKLGGSVIDDALFPQWLALLSQLGGGRVTLVCGGGGFADQVRRAQARWQFEDLPAHNMAVLAMAQTAYLAQALEPRLRLAASKAQIRAVLHAGQTALWLPLEWVRDKPGPQTTWETSSDSLALDLARKLNAERLVVVKSCAVDPAATLAELGQRGVLDGMFATVAKDAAFPIDVVHRAELERMRALLLDEGRAVGV</sequence>
<dbReference type="GO" id="GO:0016301">
    <property type="term" value="F:kinase activity"/>
    <property type="evidence" value="ECO:0007669"/>
    <property type="project" value="UniProtKB-KW"/>
</dbReference>
<dbReference type="Gene3D" id="3.40.1160.10">
    <property type="entry name" value="Acetylglutamate kinase-like"/>
    <property type="match status" value="1"/>
</dbReference>
<keyword evidence="3" id="KW-1185">Reference proteome</keyword>
<evidence type="ECO:0000313" key="2">
    <source>
        <dbReference type="EMBL" id="MBK1714968.1"/>
    </source>
</evidence>
<protein>
    <submittedName>
        <fullName evidence="2">Aspartate kinase</fullName>
    </submittedName>
</protein>
<dbReference type="InterPro" id="IPR036393">
    <property type="entry name" value="AceGlu_kinase-like_sf"/>
</dbReference>
<gene>
    <name evidence="2" type="ORF">CKO43_19585</name>
</gene>
<dbReference type="RefSeq" id="WP_200226163.1">
    <property type="nucleotide sequence ID" value="NZ_NRRT01000003.1"/>
</dbReference>
<reference evidence="2" key="1">
    <citation type="submission" date="2017-08" db="EMBL/GenBank/DDBJ databases">
        <authorList>
            <person name="Imhoff J.F."/>
            <person name="Rahn T."/>
            <person name="Kuenzel S."/>
            <person name="Neulinger S.C."/>
        </authorList>
    </citation>
    <scope>NUCLEOTIDE SEQUENCE</scope>
    <source>
        <strain evidence="2">IM 151</strain>
    </source>
</reference>
<reference evidence="2" key="2">
    <citation type="journal article" date="2020" name="Microorganisms">
        <title>Osmotic Adaptation and Compatible Solute Biosynthesis of Phototrophic Bacteria as Revealed from Genome Analyses.</title>
        <authorList>
            <person name="Imhoff J.F."/>
            <person name="Rahn T."/>
            <person name="Kunzel S."/>
            <person name="Keller A."/>
            <person name="Neulinger S.C."/>
        </authorList>
    </citation>
    <scope>NUCLEOTIDE SEQUENCE</scope>
    <source>
        <strain evidence="2">IM 151</strain>
    </source>
</reference>